<evidence type="ECO:0000313" key="1">
    <source>
        <dbReference type="EMBL" id="KAK1838222.1"/>
    </source>
</evidence>
<accession>A0AAD9A137</accession>
<evidence type="ECO:0000313" key="2">
    <source>
        <dbReference type="Proteomes" id="UP001243330"/>
    </source>
</evidence>
<proteinExistence type="predicted"/>
<sequence>MANDAAITSVPSSFAATSVALSVCGDHLEMGQHPLTCDVHRSLPRAIVGSHLTYMRATKVCQDRAVLGSRLHRQHTPSLLSAISANMYLGVHCLPCSACVVCGRNEALEA</sequence>
<gene>
    <name evidence="1" type="ORF">CCHR01_19152</name>
</gene>
<keyword evidence="2" id="KW-1185">Reference proteome</keyword>
<dbReference type="Proteomes" id="UP001243330">
    <property type="component" value="Unassembled WGS sequence"/>
</dbReference>
<name>A0AAD9A137_9PEZI</name>
<dbReference type="AlphaFoldDB" id="A0AAD9A137"/>
<dbReference type="EMBL" id="JAQOWY010000877">
    <property type="protein sequence ID" value="KAK1838222.1"/>
    <property type="molecule type" value="Genomic_DNA"/>
</dbReference>
<reference evidence="1" key="1">
    <citation type="submission" date="2023-01" db="EMBL/GenBank/DDBJ databases">
        <title>Colletotrichum chrysophilum M932 genome sequence.</title>
        <authorList>
            <person name="Baroncelli R."/>
        </authorList>
    </citation>
    <scope>NUCLEOTIDE SEQUENCE</scope>
    <source>
        <strain evidence="1">M932</strain>
    </source>
</reference>
<organism evidence="1 2">
    <name type="scientific">Colletotrichum chrysophilum</name>
    <dbReference type="NCBI Taxonomy" id="1836956"/>
    <lineage>
        <taxon>Eukaryota</taxon>
        <taxon>Fungi</taxon>
        <taxon>Dikarya</taxon>
        <taxon>Ascomycota</taxon>
        <taxon>Pezizomycotina</taxon>
        <taxon>Sordariomycetes</taxon>
        <taxon>Hypocreomycetidae</taxon>
        <taxon>Glomerellales</taxon>
        <taxon>Glomerellaceae</taxon>
        <taxon>Colletotrichum</taxon>
        <taxon>Colletotrichum gloeosporioides species complex</taxon>
    </lineage>
</organism>
<protein>
    <submittedName>
        <fullName evidence="1">Uncharacterized protein</fullName>
    </submittedName>
</protein>
<comment type="caution">
    <text evidence="1">The sequence shown here is derived from an EMBL/GenBank/DDBJ whole genome shotgun (WGS) entry which is preliminary data.</text>
</comment>